<gene>
    <name evidence="6" type="ORF">ENM66_02130</name>
</gene>
<dbReference type="GO" id="GO:0016020">
    <property type="term" value="C:membrane"/>
    <property type="evidence" value="ECO:0007669"/>
    <property type="project" value="UniProtKB-SubCell"/>
</dbReference>
<dbReference type="NCBIfam" id="TIGR02228">
    <property type="entry name" value="sigpep_I_arch"/>
    <property type="match status" value="1"/>
</dbReference>
<dbReference type="AlphaFoldDB" id="A0A7J3Z7J3"/>
<dbReference type="InterPro" id="IPR001733">
    <property type="entry name" value="Peptidase_S26B"/>
</dbReference>
<name>A0A7J3Z7J3_9CREN</name>
<organism evidence="6">
    <name type="scientific">Ignisphaera aggregans</name>
    <dbReference type="NCBI Taxonomy" id="334771"/>
    <lineage>
        <taxon>Archaea</taxon>
        <taxon>Thermoproteota</taxon>
        <taxon>Thermoprotei</taxon>
        <taxon>Desulfurococcales</taxon>
        <taxon>Desulfurococcaceae</taxon>
        <taxon>Ignisphaera</taxon>
    </lineage>
</organism>
<comment type="subcellular location">
    <subcellularLocation>
        <location evidence="1">Membrane</location>
    </subcellularLocation>
</comment>
<dbReference type="GO" id="GO:0006465">
    <property type="term" value="P:signal peptide processing"/>
    <property type="evidence" value="ECO:0007669"/>
    <property type="project" value="InterPro"/>
</dbReference>
<keyword evidence="4 5" id="KW-0472">Membrane</keyword>
<keyword evidence="3 5" id="KW-1133">Transmembrane helix</keyword>
<dbReference type="GO" id="GO:0004252">
    <property type="term" value="F:serine-type endopeptidase activity"/>
    <property type="evidence" value="ECO:0007669"/>
    <property type="project" value="InterPro"/>
</dbReference>
<reference evidence="6" key="1">
    <citation type="journal article" date="2020" name="mSystems">
        <title>Genome- and Community-Level Interaction Insights into Carbon Utilization and Element Cycling Functions of Hydrothermarchaeota in Hydrothermal Sediment.</title>
        <authorList>
            <person name="Zhou Z."/>
            <person name="Liu Y."/>
            <person name="Xu W."/>
            <person name="Pan J."/>
            <person name="Luo Z.H."/>
            <person name="Li M."/>
        </authorList>
    </citation>
    <scope>NUCLEOTIDE SEQUENCE [LARGE SCALE GENOMIC DNA]</scope>
    <source>
        <strain evidence="6">SpSt-1105</strain>
    </source>
</reference>
<protein>
    <submittedName>
        <fullName evidence="6">Signal peptidase I</fullName>
        <ecNumber evidence="6">3.4.21.89</ecNumber>
    </submittedName>
</protein>
<dbReference type="InterPro" id="IPR019533">
    <property type="entry name" value="Peptidase_S26"/>
</dbReference>
<dbReference type="EC" id="3.4.21.89" evidence="6"/>
<evidence type="ECO:0000256" key="3">
    <source>
        <dbReference type="ARBA" id="ARBA00022989"/>
    </source>
</evidence>
<evidence type="ECO:0000256" key="4">
    <source>
        <dbReference type="ARBA" id="ARBA00023136"/>
    </source>
</evidence>
<evidence type="ECO:0000256" key="5">
    <source>
        <dbReference type="SAM" id="Phobius"/>
    </source>
</evidence>
<evidence type="ECO:0000256" key="1">
    <source>
        <dbReference type="ARBA" id="ARBA00004370"/>
    </source>
</evidence>
<dbReference type="InterPro" id="IPR036286">
    <property type="entry name" value="LexA/Signal_pep-like_sf"/>
</dbReference>
<comment type="caution">
    <text evidence="6">The sequence shown here is derived from an EMBL/GenBank/DDBJ whole genome shotgun (WGS) entry which is preliminary data.</text>
</comment>
<evidence type="ECO:0000313" key="6">
    <source>
        <dbReference type="EMBL" id="HHQ50133.1"/>
    </source>
</evidence>
<proteinExistence type="predicted"/>
<dbReference type="SUPFAM" id="SSF51306">
    <property type="entry name" value="LexA/Signal peptidase"/>
    <property type="match status" value="1"/>
</dbReference>
<dbReference type="GO" id="GO:0009003">
    <property type="term" value="F:signal peptidase activity"/>
    <property type="evidence" value="ECO:0007669"/>
    <property type="project" value="UniProtKB-EC"/>
</dbReference>
<keyword evidence="2 5" id="KW-0812">Transmembrane</keyword>
<dbReference type="CDD" id="cd06530">
    <property type="entry name" value="S26_SPase_I"/>
    <property type="match status" value="1"/>
</dbReference>
<dbReference type="EMBL" id="DRYQ01000029">
    <property type="protein sequence ID" value="HHQ50133.1"/>
    <property type="molecule type" value="Genomic_DNA"/>
</dbReference>
<sequence length="359" mass="39491">MCLLPNSVGCGVVRLSTLTLFFAVLFLIVVVLARFLPLPFAVFTVATSSMEPSIRVLDIAITFGKSYGIGDVVVWCSTAWYCVMHRVVNITGEFVVTKGDANPVPDPPIPRELVRGKVVLVIPRELWLPPLALLIGFIIYSYRRALMSVLTPALIPLAMYVTVMAIAIALVAPQTGFSLEVPELHLSRTYVEDGGVVCIAVVEYLAKGIEVEQTTDLRVFDRTVPPLHISGASIAFVVPEDIAMRVATKGLKLNVSVEAVLTRKGVLRGSYQITLSPPKPVVRVFNGSLIIENTSCYSLLFNITWVYAELGEPWKHINTSVIVKGGAVQLEPPVNASYIYADVRYLWMGSEFLDRLRVR</sequence>
<feature type="transmembrane region" description="Helical" evidence="5">
    <location>
        <begin position="12"/>
        <end position="36"/>
    </location>
</feature>
<evidence type="ECO:0000256" key="2">
    <source>
        <dbReference type="ARBA" id="ARBA00022692"/>
    </source>
</evidence>
<feature type="transmembrane region" description="Helical" evidence="5">
    <location>
        <begin position="126"/>
        <end position="142"/>
    </location>
</feature>
<feature type="transmembrane region" description="Helical" evidence="5">
    <location>
        <begin position="149"/>
        <end position="172"/>
    </location>
</feature>
<accession>A0A7J3Z7J3</accession>
<keyword evidence="6" id="KW-0378">Hydrolase</keyword>